<feature type="domain" description="TIR" evidence="1">
    <location>
        <begin position="1"/>
        <end position="131"/>
    </location>
</feature>
<name>A0ABN3LNC3_STRLO</name>
<dbReference type="PROSITE" id="PS50104">
    <property type="entry name" value="TIR"/>
    <property type="match status" value="1"/>
</dbReference>
<evidence type="ECO:0000313" key="3">
    <source>
        <dbReference type="Proteomes" id="UP001501777"/>
    </source>
</evidence>
<evidence type="ECO:0000313" key="2">
    <source>
        <dbReference type="EMBL" id="GAA2485158.1"/>
    </source>
</evidence>
<organism evidence="2 3">
    <name type="scientific">Streptomyces longisporus</name>
    <dbReference type="NCBI Taxonomy" id="1948"/>
    <lineage>
        <taxon>Bacteria</taxon>
        <taxon>Bacillati</taxon>
        <taxon>Actinomycetota</taxon>
        <taxon>Actinomycetes</taxon>
        <taxon>Kitasatosporales</taxon>
        <taxon>Streptomycetaceae</taxon>
        <taxon>Streptomyces</taxon>
    </lineage>
</organism>
<comment type="caution">
    <text evidence="2">The sequence shown here is derived from an EMBL/GenBank/DDBJ whole genome shotgun (WGS) entry which is preliminary data.</text>
</comment>
<dbReference type="SUPFAM" id="SSF52200">
    <property type="entry name" value="Toll/Interleukin receptor TIR domain"/>
    <property type="match status" value="1"/>
</dbReference>
<keyword evidence="3" id="KW-1185">Reference proteome</keyword>
<dbReference type="RefSeq" id="WP_344400094.1">
    <property type="nucleotide sequence ID" value="NZ_BAAASG010000006.1"/>
</dbReference>
<dbReference type="Pfam" id="PF13676">
    <property type="entry name" value="TIR_2"/>
    <property type="match status" value="1"/>
</dbReference>
<evidence type="ECO:0000259" key="1">
    <source>
        <dbReference type="PROSITE" id="PS50104"/>
    </source>
</evidence>
<sequence length="197" mass="21717">MRAFVSHNHKDKPAVRSFATKLRLGGVDTWLDEWELSPGDSIPGKVGVALDTVDTVLVCWSKHASTSEWVKSELETAIIRRLEDGLRIIPVRLDDTPLPALLRPLYWVSVTEDDDQTAVNKILGVDTTGFLQGVQQLLDEATIEAVSFHGAGVYVICPNCGAPPAKLEQWGATDYDRGDHYAGVRCTECRWEEGGEV</sequence>
<dbReference type="EMBL" id="BAAASG010000006">
    <property type="protein sequence ID" value="GAA2485158.1"/>
    <property type="molecule type" value="Genomic_DNA"/>
</dbReference>
<gene>
    <name evidence="2" type="ORF">GCM10010276_23790</name>
</gene>
<dbReference type="InterPro" id="IPR035897">
    <property type="entry name" value="Toll_tir_struct_dom_sf"/>
</dbReference>
<dbReference type="Proteomes" id="UP001501777">
    <property type="component" value="Unassembled WGS sequence"/>
</dbReference>
<reference evidence="2 3" key="1">
    <citation type="journal article" date="2019" name="Int. J. Syst. Evol. Microbiol.">
        <title>The Global Catalogue of Microorganisms (GCM) 10K type strain sequencing project: providing services to taxonomists for standard genome sequencing and annotation.</title>
        <authorList>
            <consortium name="The Broad Institute Genomics Platform"/>
            <consortium name="The Broad Institute Genome Sequencing Center for Infectious Disease"/>
            <person name="Wu L."/>
            <person name="Ma J."/>
        </authorList>
    </citation>
    <scope>NUCLEOTIDE SEQUENCE [LARGE SCALE GENOMIC DNA]</scope>
    <source>
        <strain evidence="2 3">JCM 4395</strain>
    </source>
</reference>
<dbReference type="Gene3D" id="3.40.50.10140">
    <property type="entry name" value="Toll/interleukin-1 receptor homology (TIR) domain"/>
    <property type="match status" value="1"/>
</dbReference>
<protein>
    <recommendedName>
        <fullName evidence="1">TIR domain-containing protein</fullName>
    </recommendedName>
</protein>
<dbReference type="InterPro" id="IPR000157">
    <property type="entry name" value="TIR_dom"/>
</dbReference>
<proteinExistence type="predicted"/>
<accession>A0ABN3LNC3</accession>